<proteinExistence type="predicted"/>
<gene>
    <name evidence="2" type="ORF">ALQ41_02209</name>
</gene>
<dbReference type="Proteomes" id="UP000280599">
    <property type="component" value="Unassembled WGS sequence"/>
</dbReference>
<sequence length="127" mass="13681">MDSSAAFSNSTKLRADLLRGRLDVSVDSSTIAPDSLFGFAERRNPKRAFLFVSRVLGRHIPARPGVMLKSFQDLAHKIPADLPGPVLVIGMAETAVGLGAGVHRAYSATRSDALYLVSTRHPTVRPL</sequence>
<protein>
    <recommendedName>
        <fullName evidence="1">Orotate phosphoribosyltransferase-like domain-containing protein</fullName>
    </recommendedName>
</protein>
<dbReference type="InterPro" id="IPR041688">
    <property type="entry name" value="PRTase_2"/>
</dbReference>
<dbReference type="EMBL" id="RBPT01000177">
    <property type="protein sequence ID" value="RMO47922.1"/>
    <property type="molecule type" value="Genomic_DNA"/>
</dbReference>
<name>A0A3M3VQU7_PSESG</name>
<evidence type="ECO:0000313" key="3">
    <source>
        <dbReference type="Proteomes" id="UP000280599"/>
    </source>
</evidence>
<accession>A0A3M3VQU7</accession>
<evidence type="ECO:0000259" key="1">
    <source>
        <dbReference type="Pfam" id="PF15609"/>
    </source>
</evidence>
<dbReference type="AlphaFoldDB" id="A0A3M3VQU7"/>
<organism evidence="2 3">
    <name type="scientific">Pseudomonas savastanoi pv. glycinea</name>
    <name type="common">Pseudomonas syringae pv. glycinea</name>
    <dbReference type="NCBI Taxonomy" id="318"/>
    <lineage>
        <taxon>Bacteria</taxon>
        <taxon>Pseudomonadati</taxon>
        <taxon>Pseudomonadota</taxon>
        <taxon>Gammaproteobacteria</taxon>
        <taxon>Pseudomonadales</taxon>
        <taxon>Pseudomonadaceae</taxon>
        <taxon>Pseudomonas</taxon>
    </lineage>
</organism>
<reference evidence="2 3" key="1">
    <citation type="submission" date="2018-08" db="EMBL/GenBank/DDBJ databases">
        <title>Recombination of ecologically and evolutionarily significant loci maintains genetic cohesion in the Pseudomonas syringae species complex.</title>
        <authorList>
            <person name="Dillon M."/>
            <person name="Thakur S."/>
            <person name="Almeida R.N.D."/>
            <person name="Weir B.S."/>
            <person name="Guttman D.S."/>
        </authorList>
    </citation>
    <scope>NUCLEOTIDE SEQUENCE [LARGE SCALE GENOMIC DNA]</scope>
    <source>
        <strain evidence="2 3">ICMP 867</strain>
    </source>
</reference>
<comment type="caution">
    <text evidence="2">The sequence shown here is derived from an EMBL/GenBank/DDBJ whole genome shotgun (WGS) entry which is preliminary data.</text>
</comment>
<evidence type="ECO:0000313" key="2">
    <source>
        <dbReference type="EMBL" id="RMO47922.1"/>
    </source>
</evidence>
<dbReference type="Pfam" id="PF15609">
    <property type="entry name" value="PRTase_2"/>
    <property type="match status" value="1"/>
</dbReference>
<feature type="domain" description="Orotate phosphoribosyltransferase-like" evidence="1">
    <location>
        <begin position="36"/>
        <end position="123"/>
    </location>
</feature>